<dbReference type="InterPro" id="IPR016032">
    <property type="entry name" value="Sig_transdc_resp-reg_C-effctor"/>
</dbReference>
<organism evidence="8 9">
    <name type="scientific">Spirosoma endbachense</name>
    <dbReference type="NCBI Taxonomy" id="2666025"/>
    <lineage>
        <taxon>Bacteria</taxon>
        <taxon>Pseudomonadati</taxon>
        <taxon>Bacteroidota</taxon>
        <taxon>Cytophagia</taxon>
        <taxon>Cytophagales</taxon>
        <taxon>Cytophagaceae</taxon>
        <taxon>Spirosoma</taxon>
    </lineage>
</organism>
<dbReference type="SMART" id="SM00448">
    <property type="entry name" value="REC"/>
    <property type="match status" value="1"/>
</dbReference>
<dbReference type="CDD" id="cd06170">
    <property type="entry name" value="LuxR_C_like"/>
    <property type="match status" value="1"/>
</dbReference>
<gene>
    <name evidence="8" type="ORF">GJR95_12285</name>
</gene>
<name>A0A6P1WB42_9BACT</name>
<feature type="domain" description="HTH luxR-type" evidence="6">
    <location>
        <begin position="145"/>
        <end position="210"/>
    </location>
</feature>
<dbReference type="Pfam" id="PF00072">
    <property type="entry name" value="Response_reg"/>
    <property type="match status" value="1"/>
</dbReference>
<dbReference type="PROSITE" id="PS50110">
    <property type="entry name" value="RESPONSE_REGULATORY"/>
    <property type="match status" value="1"/>
</dbReference>
<keyword evidence="9" id="KW-1185">Reference proteome</keyword>
<dbReference type="GO" id="GO:0006355">
    <property type="term" value="P:regulation of DNA-templated transcription"/>
    <property type="evidence" value="ECO:0007669"/>
    <property type="project" value="InterPro"/>
</dbReference>
<evidence type="ECO:0000256" key="3">
    <source>
        <dbReference type="ARBA" id="ARBA00023125"/>
    </source>
</evidence>
<proteinExistence type="predicted"/>
<dbReference type="InterPro" id="IPR058245">
    <property type="entry name" value="NreC/VraR/RcsB-like_REC"/>
</dbReference>
<evidence type="ECO:0000313" key="8">
    <source>
        <dbReference type="EMBL" id="QHW01278.1"/>
    </source>
</evidence>
<evidence type="ECO:0000256" key="2">
    <source>
        <dbReference type="ARBA" id="ARBA00023015"/>
    </source>
</evidence>
<dbReference type="CDD" id="cd17535">
    <property type="entry name" value="REC_NarL-like"/>
    <property type="match status" value="1"/>
</dbReference>
<dbReference type="PROSITE" id="PS50043">
    <property type="entry name" value="HTH_LUXR_2"/>
    <property type="match status" value="1"/>
</dbReference>
<dbReference type="SUPFAM" id="SSF52172">
    <property type="entry name" value="CheY-like"/>
    <property type="match status" value="1"/>
</dbReference>
<dbReference type="SMART" id="SM00421">
    <property type="entry name" value="HTH_LUXR"/>
    <property type="match status" value="1"/>
</dbReference>
<dbReference type="GO" id="GO:0000160">
    <property type="term" value="P:phosphorelay signal transduction system"/>
    <property type="evidence" value="ECO:0007669"/>
    <property type="project" value="InterPro"/>
</dbReference>
<dbReference type="PANTHER" id="PTHR43214">
    <property type="entry name" value="TWO-COMPONENT RESPONSE REGULATOR"/>
    <property type="match status" value="1"/>
</dbReference>
<keyword evidence="1 5" id="KW-0597">Phosphoprotein</keyword>
<dbReference type="Proteomes" id="UP000464577">
    <property type="component" value="Chromosome"/>
</dbReference>
<evidence type="ECO:0000313" key="9">
    <source>
        <dbReference type="Proteomes" id="UP000464577"/>
    </source>
</evidence>
<feature type="domain" description="Response regulatory" evidence="7">
    <location>
        <begin position="5"/>
        <end position="121"/>
    </location>
</feature>
<dbReference type="Pfam" id="PF00196">
    <property type="entry name" value="GerE"/>
    <property type="match status" value="1"/>
</dbReference>
<dbReference type="InterPro" id="IPR011006">
    <property type="entry name" value="CheY-like_superfamily"/>
</dbReference>
<evidence type="ECO:0000259" key="6">
    <source>
        <dbReference type="PROSITE" id="PS50043"/>
    </source>
</evidence>
<keyword evidence="3" id="KW-0238">DNA-binding</keyword>
<feature type="modified residue" description="4-aspartylphosphate" evidence="5">
    <location>
        <position position="56"/>
    </location>
</feature>
<dbReference type="InterPro" id="IPR001789">
    <property type="entry name" value="Sig_transdc_resp-reg_receiver"/>
</dbReference>
<accession>A0A6P1WB42</accession>
<dbReference type="PRINTS" id="PR00038">
    <property type="entry name" value="HTHLUXR"/>
</dbReference>
<sequence>MSTARLLLVDDHQIVLDSLQLLFREMPGVEVVGTLSDSRKVITFVDTNDVDILICDLHMPRQSGLELTMALRLRHPDLKILILTMAEDATAIREAVRAGVSGYVLKRTGRNELQWAIDQLMNEGHYFSPELVGQLASFNTNGSNPIDELAILTDREIEVLTLIADERSTQQIADRLFISVPTVETHRRHLMQKLGAKSVVGMVKFAMKHGLAH</sequence>
<dbReference type="GO" id="GO:0003677">
    <property type="term" value="F:DNA binding"/>
    <property type="evidence" value="ECO:0007669"/>
    <property type="project" value="UniProtKB-KW"/>
</dbReference>
<evidence type="ECO:0000256" key="1">
    <source>
        <dbReference type="ARBA" id="ARBA00022553"/>
    </source>
</evidence>
<keyword evidence="4" id="KW-0804">Transcription</keyword>
<dbReference type="PANTHER" id="PTHR43214:SF41">
    <property type="entry name" value="NITRATE_NITRITE RESPONSE REGULATOR PROTEIN NARP"/>
    <property type="match status" value="1"/>
</dbReference>
<evidence type="ECO:0000259" key="7">
    <source>
        <dbReference type="PROSITE" id="PS50110"/>
    </source>
</evidence>
<evidence type="ECO:0000256" key="5">
    <source>
        <dbReference type="PROSITE-ProRule" id="PRU00169"/>
    </source>
</evidence>
<keyword evidence="2" id="KW-0805">Transcription regulation</keyword>
<dbReference type="InterPro" id="IPR039420">
    <property type="entry name" value="WalR-like"/>
</dbReference>
<dbReference type="SUPFAM" id="SSF46894">
    <property type="entry name" value="C-terminal effector domain of the bipartite response regulators"/>
    <property type="match status" value="1"/>
</dbReference>
<dbReference type="Gene3D" id="3.40.50.2300">
    <property type="match status" value="1"/>
</dbReference>
<dbReference type="KEGG" id="senf:GJR95_12285"/>
<reference evidence="8 9" key="1">
    <citation type="submission" date="2019-11" db="EMBL/GenBank/DDBJ databases">
        <title>Spirosoma endbachense sp. nov., isolated from a natural salt meadow.</title>
        <authorList>
            <person name="Rojas J."/>
            <person name="Ambika Manirajan B."/>
            <person name="Ratering S."/>
            <person name="Suarez C."/>
            <person name="Geissler-Plaum R."/>
            <person name="Schnell S."/>
        </authorList>
    </citation>
    <scope>NUCLEOTIDE SEQUENCE [LARGE SCALE GENOMIC DNA]</scope>
    <source>
        <strain evidence="8 9">I-24</strain>
    </source>
</reference>
<dbReference type="AlphaFoldDB" id="A0A6P1WB42"/>
<evidence type="ECO:0000256" key="4">
    <source>
        <dbReference type="ARBA" id="ARBA00023163"/>
    </source>
</evidence>
<dbReference type="EMBL" id="CP045997">
    <property type="protein sequence ID" value="QHW01278.1"/>
    <property type="molecule type" value="Genomic_DNA"/>
</dbReference>
<dbReference type="InterPro" id="IPR000792">
    <property type="entry name" value="Tscrpt_reg_LuxR_C"/>
</dbReference>
<protein>
    <submittedName>
        <fullName evidence="8">Response regulator</fullName>
    </submittedName>
</protein>